<reference evidence="1" key="1">
    <citation type="journal article" date="2023" name="Mol. Phylogenet. Evol.">
        <title>Genome-scale phylogeny and comparative genomics of the fungal order Sordariales.</title>
        <authorList>
            <person name="Hensen N."/>
            <person name="Bonometti L."/>
            <person name="Westerberg I."/>
            <person name="Brannstrom I.O."/>
            <person name="Guillou S."/>
            <person name="Cros-Aarteil S."/>
            <person name="Calhoun S."/>
            <person name="Haridas S."/>
            <person name="Kuo A."/>
            <person name="Mondo S."/>
            <person name="Pangilinan J."/>
            <person name="Riley R."/>
            <person name="LaButti K."/>
            <person name="Andreopoulos B."/>
            <person name="Lipzen A."/>
            <person name="Chen C."/>
            <person name="Yan M."/>
            <person name="Daum C."/>
            <person name="Ng V."/>
            <person name="Clum A."/>
            <person name="Steindorff A."/>
            <person name="Ohm R.A."/>
            <person name="Martin F."/>
            <person name="Silar P."/>
            <person name="Natvig D.O."/>
            <person name="Lalanne C."/>
            <person name="Gautier V."/>
            <person name="Ament-Velasquez S.L."/>
            <person name="Kruys A."/>
            <person name="Hutchinson M.I."/>
            <person name="Powell A.J."/>
            <person name="Barry K."/>
            <person name="Miller A.N."/>
            <person name="Grigoriev I.V."/>
            <person name="Debuchy R."/>
            <person name="Gladieux P."/>
            <person name="Hiltunen Thoren M."/>
            <person name="Johannesson H."/>
        </authorList>
    </citation>
    <scope>NUCLEOTIDE SEQUENCE</scope>
    <source>
        <strain evidence="1">CBS 232.78</strain>
    </source>
</reference>
<dbReference type="AlphaFoldDB" id="A0AAE0NPW2"/>
<reference evidence="1" key="2">
    <citation type="submission" date="2023-06" db="EMBL/GenBank/DDBJ databases">
        <authorList>
            <consortium name="Lawrence Berkeley National Laboratory"/>
            <person name="Haridas S."/>
            <person name="Hensen N."/>
            <person name="Bonometti L."/>
            <person name="Westerberg I."/>
            <person name="Brannstrom I.O."/>
            <person name="Guillou S."/>
            <person name="Cros-Aarteil S."/>
            <person name="Calhoun S."/>
            <person name="Kuo A."/>
            <person name="Mondo S."/>
            <person name="Pangilinan J."/>
            <person name="Riley R."/>
            <person name="LaButti K."/>
            <person name="Andreopoulos B."/>
            <person name="Lipzen A."/>
            <person name="Chen C."/>
            <person name="Yanf M."/>
            <person name="Daum C."/>
            <person name="Ng V."/>
            <person name="Clum A."/>
            <person name="Steindorff A."/>
            <person name="Ohm R."/>
            <person name="Martin F."/>
            <person name="Silar P."/>
            <person name="Natvig D."/>
            <person name="Lalanne C."/>
            <person name="Gautier V."/>
            <person name="Ament-velasquez S.L."/>
            <person name="Kruys A."/>
            <person name="Hutchinson M.I."/>
            <person name="Powell A.J."/>
            <person name="Barry K."/>
            <person name="Miller A.N."/>
            <person name="Grigoriev I.V."/>
            <person name="Debuchy R."/>
            <person name="Gladieux P."/>
            <person name="Thoren M.H."/>
            <person name="Johannesson H."/>
        </authorList>
    </citation>
    <scope>NUCLEOTIDE SEQUENCE</scope>
    <source>
        <strain evidence="1">CBS 232.78</strain>
    </source>
</reference>
<evidence type="ECO:0008006" key="3">
    <source>
        <dbReference type="Google" id="ProtNLM"/>
    </source>
</evidence>
<proteinExistence type="predicted"/>
<evidence type="ECO:0000313" key="2">
    <source>
        <dbReference type="Proteomes" id="UP001285441"/>
    </source>
</evidence>
<accession>A0AAE0NPW2</accession>
<evidence type="ECO:0000313" key="1">
    <source>
        <dbReference type="EMBL" id="KAK3385320.1"/>
    </source>
</evidence>
<dbReference type="EMBL" id="JAULSW010000004">
    <property type="protein sequence ID" value="KAK3385320.1"/>
    <property type="molecule type" value="Genomic_DNA"/>
</dbReference>
<name>A0AAE0NPW2_9PEZI</name>
<protein>
    <recommendedName>
        <fullName evidence="3">Fungal N-terminal domain-containing protein</fullName>
    </recommendedName>
</protein>
<gene>
    <name evidence="1" type="ORF">B0H63DRAFT_181559</name>
</gene>
<sequence>MADPLTVVGTVGALTGLIGVLGKTIQTFSKFRSQWKDAELTVLTLETQLIAMRAALSKIEQWANTTNDSLHHQLVMDLDQCVACCRLLVGKLDAEISTLVAPGKTQATMSKLKLIFSSKGLQDVQKMIESQTTALTLLLTACNSNTLAEQQIVLQQTKSRKVFKKMENDIASIVVLRDIESILSCYTDCSMRSSLRSLIFDFDSELFKTRIYRMWMRGSVKSAFLKQQGLAHNECPGYDLEEKARARKIEKDIRQDLRDMSRTASFLLFGARKASTMAFLDAMKEGYRNTSIYPTKYRVRHRTRICSRLAHNARLLTQVLETLNIQPESHANIAHADFLNNPWDADSILIIGFAEAVMAL</sequence>
<dbReference type="Proteomes" id="UP001285441">
    <property type="component" value="Unassembled WGS sequence"/>
</dbReference>
<comment type="caution">
    <text evidence="1">The sequence shown here is derived from an EMBL/GenBank/DDBJ whole genome shotgun (WGS) entry which is preliminary data.</text>
</comment>
<keyword evidence="2" id="KW-1185">Reference proteome</keyword>
<organism evidence="1 2">
    <name type="scientific">Podospora didyma</name>
    <dbReference type="NCBI Taxonomy" id="330526"/>
    <lineage>
        <taxon>Eukaryota</taxon>
        <taxon>Fungi</taxon>
        <taxon>Dikarya</taxon>
        <taxon>Ascomycota</taxon>
        <taxon>Pezizomycotina</taxon>
        <taxon>Sordariomycetes</taxon>
        <taxon>Sordariomycetidae</taxon>
        <taxon>Sordariales</taxon>
        <taxon>Podosporaceae</taxon>
        <taxon>Podospora</taxon>
    </lineage>
</organism>